<dbReference type="VEuPathDB" id="TriTrypDB:BSAL_12455"/>
<feature type="coiled-coil region" evidence="1">
    <location>
        <begin position="128"/>
        <end position="162"/>
    </location>
</feature>
<proteinExistence type="predicted"/>
<protein>
    <submittedName>
        <fullName evidence="2">Uncharacterized protein</fullName>
    </submittedName>
</protein>
<evidence type="ECO:0000256" key="1">
    <source>
        <dbReference type="SAM" id="Coils"/>
    </source>
</evidence>
<keyword evidence="1" id="KW-0175">Coiled coil</keyword>
<reference evidence="3" key="1">
    <citation type="submission" date="2015-09" db="EMBL/GenBank/DDBJ databases">
        <authorList>
            <consortium name="Pathogen Informatics"/>
        </authorList>
    </citation>
    <scope>NUCLEOTIDE SEQUENCE [LARGE SCALE GENOMIC DNA]</scope>
    <source>
        <strain evidence="3">Lake Konstanz</strain>
    </source>
</reference>
<evidence type="ECO:0000313" key="3">
    <source>
        <dbReference type="Proteomes" id="UP000051952"/>
    </source>
</evidence>
<dbReference type="EMBL" id="CYKH01001595">
    <property type="protein sequence ID" value="CUG87871.1"/>
    <property type="molecule type" value="Genomic_DNA"/>
</dbReference>
<dbReference type="Proteomes" id="UP000051952">
    <property type="component" value="Unassembled WGS sequence"/>
</dbReference>
<accession>A0A0S4J8Y0</accession>
<organism evidence="2 3">
    <name type="scientific">Bodo saltans</name>
    <name type="common">Flagellated protozoan</name>
    <dbReference type="NCBI Taxonomy" id="75058"/>
    <lineage>
        <taxon>Eukaryota</taxon>
        <taxon>Discoba</taxon>
        <taxon>Euglenozoa</taxon>
        <taxon>Kinetoplastea</taxon>
        <taxon>Metakinetoplastina</taxon>
        <taxon>Eubodonida</taxon>
        <taxon>Bodonidae</taxon>
        <taxon>Bodo</taxon>
    </lineage>
</organism>
<name>A0A0S4J8Y0_BODSA</name>
<gene>
    <name evidence="2" type="ORF">BSAL_12455</name>
</gene>
<keyword evidence="3" id="KW-1185">Reference proteome</keyword>
<sequence>MNCASVREGRLPLSLSPINATPQRRADSRTDVETLCAALRQTQRREHELMACIQSTLERMHGRTPMTPPHMVVHGNVENHTSRCEVLTVDAKAAWSRSRSPPQPVTNEAPLFPIPSPSPPIQPPCRKCSELEATIHQLQRDNVSLRQKQERLESAVEALQGRKAVSSLSPHFDSTPQRRLNHSNVLLHDSTQKLLAEAERQLQLQNASYASAF</sequence>
<evidence type="ECO:0000313" key="2">
    <source>
        <dbReference type="EMBL" id="CUG87871.1"/>
    </source>
</evidence>
<dbReference type="AlphaFoldDB" id="A0A0S4J8Y0"/>